<feature type="non-terminal residue" evidence="1">
    <location>
        <position position="1"/>
    </location>
</feature>
<organism evidence="1 2">
    <name type="scientific">Dallia pectoralis</name>
    <name type="common">Alaska blackfish</name>
    <dbReference type="NCBI Taxonomy" id="75939"/>
    <lineage>
        <taxon>Eukaryota</taxon>
        <taxon>Metazoa</taxon>
        <taxon>Chordata</taxon>
        <taxon>Craniata</taxon>
        <taxon>Vertebrata</taxon>
        <taxon>Euteleostomi</taxon>
        <taxon>Actinopterygii</taxon>
        <taxon>Neopterygii</taxon>
        <taxon>Teleostei</taxon>
        <taxon>Protacanthopterygii</taxon>
        <taxon>Esociformes</taxon>
        <taxon>Umbridae</taxon>
        <taxon>Dallia</taxon>
    </lineage>
</organism>
<accession>A0ACC2GFT3</accession>
<dbReference type="Proteomes" id="UP001157502">
    <property type="component" value="Chromosome 13"/>
</dbReference>
<dbReference type="EMBL" id="CM055740">
    <property type="protein sequence ID" value="KAJ8002608.1"/>
    <property type="molecule type" value="Genomic_DNA"/>
</dbReference>
<feature type="non-terminal residue" evidence="1">
    <location>
        <position position="104"/>
    </location>
</feature>
<sequence length="104" mass="11775">VSLHRVRATWRPYAAYLLGVLGVLLARYADCLLPNQGIQGEGCTPSVTGAKRGDNETPVFKRRRRSSSVISSDMAHNQSNSKSHRRTSLPCIQRDQMLEWEHKR</sequence>
<protein>
    <submittedName>
        <fullName evidence="1">Uncharacterized protein</fullName>
    </submittedName>
</protein>
<keyword evidence="2" id="KW-1185">Reference proteome</keyword>
<proteinExistence type="predicted"/>
<comment type="caution">
    <text evidence="1">The sequence shown here is derived from an EMBL/GenBank/DDBJ whole genome shotgun (WGS) entry which is preliminary data.</text>
</comment>
<reference evidence="1" key="1">
    <citation type="submission" date="2021-05" db="EMBL/GenBank/DDBJ databases">
        <authorList>
            <person name="Pan Q."/>
            <person name="Jouanno E."/>
            <person name="Zahm M."/>
            <person name="Klopp C."/>
            <person name="Cabau C."/>
            <person name="Louis A."/>
            <person name="Berthelot C."/>
            <person name="Parey E."/>
            <person name="Roest Crollius H."/>
            <person name="Montfort J."/>
            <person name="Robinson-Rechavi M."/>
            <person name="Bouchez O."/>
            <person name="Lampietro C."/>
            <person name="Lopez Roques C."/>
            <person name="Donnadieu C."/>
            <person name="Postlethwait J."/>
            <person name="Bobe J."/>
            <person name="Dillon D."/>
            <person name="Chandos A."/>
            <person name="von Hippel F."/>
            <person name="Guiguen Y."/>
        </authorList>
    </citation>
    <scope>NUCLEOTIDE SEQUENCE</scope>
    <source>
        <strain evidence="1">YG-Jan2019</strain>
    </source>
</reference>
<evidence type="ECO:0000313" key="2">
    <source>
        <dbReference type="Proteomes" id="UP001157502"/>
    </source>
</evidence>
<evidence type="ECO:0000313" key="1">
    <source>
        <dbReference type="EMBL" id="KAJ8002608.1"/>
    </source>
</evidence>
<gene>
    <name evidence="1" type="ORF">DPEC_G00160660</name>
</gene>
<name>A0ACC2GFT3_DALPE</name>